<evidence type="ECO:0000313" key="2">
    <source>
        <dbReference type="EMBL" id="TYR77396.1"/>
    </source>
</evidence>
<dbReference type="PROSITE" id="PS51257">
    <property type="entry name" value="PROKAR_LIPOPROTEIN"/>
    <property type="match status" value="1"/>
</dbReference>
<reference evidence="2 3" key="1">
    <citation type="submission" date="2019-08" db="EMBL/GenBank/DDBJ databases">
        <title>Bacillus genomes from the desert of Cuatro Cienegas, Coahuila.</title>
        <authorList>
            <person name="Olmedo-Alvarez G."/>
        </authorList>
    </citation>
    <scope>NUCLEOTIDE SEQUENCE [LARGE SCALE GENOMIC DNA]</scope>
    <source>
        <strain evidence="2 3">CH40_1T</strain>
    </source>
</reference>
<dbReference type="InterPro" id="IPR011426">
    <property type="entry name" value="CamS"/>
</dbReference>
<dbReference type="RefSeq" id="WP_148945014.1">
    <property type="nucleotide sequence ID" value="NZ_VTEH01000001.1"/>
</dbReference>
<feature type="chain" id="PRO_5038787243" description="CamS sex pheromone cAM373" evidence="1">
    <location>
        <begin position="23"/>
        <end position="386"/>
    </location>
</feature>
<dbReference type="EMBL" id="VTEH01000001">
    <property type="protein sequence ID" value="TYR77396.1"/>
    <property type="molecule type" value="Genomic_DNA"/>
</dbReference>
<name>A0A5D4KKL7_9BACI</name>
<dbReference type="PIRSF" id="PIRSF012509">
    <property type="entry name" value="CamS"/>
    <property type="match status" value="1"/>
</dbReference>
<evidence type="ECO:0000313" key="3">
    <source>
        <dbReference type="Proteomes" id="UP000323317"/>
    </source>
</evidence>
<comment type="caution">
    <text evidence="2">The sequence shown here is derived from an EMBL/GenBank/DDBJ whole genome shotgun (WGS) entry which is preliminary data.</text>
</comment>
<dbReference type="CDD" id="cd13440">
    <property type="entry name" value="CamS_repeat_2"/>
    <property type="match status" value="1"/>
</dbReference>
<sequence length="386" mass="44050">MNKRLIATSASLLLILSGCNFMGMPGESDTENTNLVTQQTTSENETNEYLRYNVKSSAFSKNRELITYQVNNRVDMNEIETGLMSISEEYFPAEDYIYQEGQHLEEIRSWIRRESNDELGLNPAIEVEDSMGWEKVMEIKKESPMYLGYVHEQNYVDKEGNLKGISIALAMNSVDYITVDDNMGLKHFDTKEISGLDEPSKKMVSEGKKMAGTIINRIRQKEGLGNIPVVISLYQLEKKNSVLPGSYFSYAYLDANDKSIKKWRDTEKQEYLFPSDEAEEHDRVVSNRFKGLEEDMNSFFVDRTIQLVSKGTYIGSDMQKMVINVNTDMTKYGEIVGFVQAFTPEIQDFFPHEPVYIYVKTPEGTAATILLEPEQEPAVHIHDTGS</sequence>
<evidence type="ECO:0000256" key="1">
    <source>
        <dbReference type="SAM" id="SignalP"/>
    </source>
</evidence>
<protein>
    <recommendedName>
        <fullName evidence="4">CamS sex pheromone cAM373</fullName>
    </recommendedName>
</protein>
<dbReference type="Proteomes" id="UP000323317">
    <property type="component" value="Unassembled WGS sequence"/>
</dbReference>
<feature type="signal peptide" evidence="1">
    <location>
        <begin position="1"/>
        <end position="22"/>
    </location>
</feature>
<accession>A0A5D4KKL7</accession>
<dbReference type="Gene3D" id="3.10.570.10">
    <property type="entry name" value="sex pheromone staph- cam373 precursor domain"/>
    <property type="match status" value="1"/>
</dbReference>
<evidence type="ECO:0008006" key="4">
    <source>
        <dbReference type="Google" id="ProtNLM"/>
    </source>
</evidence>
<organism evidence="2 3">
    <name type="scientific">Rossellomorea vietnamensis</name>
    <dbReference type="NCBI Taxonomy" id="218284"/>
    <lineage>
        <taxon>Bacteria</taxon>
        <taxon>Bacillati</taxon>
        <taxon>Bacillota</taxon>
        <taxon>Bacilli</taxon>
        <taxon>Bacillales</taxon>
        <taxon>Bacillaceae</taxon>
        <taxon>Rossellomorea</taxon>
    </lineage>
</organism>
<gene>
    <name evidence="2" type="ORF">FZC79_00815</name>
</gene>
<dbReference type="AlphaFoldDB" id="A0A5D4KKL7"/>
<dbReference type="CDD" id="cd13441">
    <property type="entry name" value="CamS_repeat_1"/>
    <property type="match status" value="1"/>
</dbReference>
<keyword evidence="1" id="KW-0732">Signal</keyword>
<proteinExistence type="predicted"/>
<dbReference type="Pfam" id="PF07537">
    <property type="entry name" value="CamS"/>
    <property type="match status" value="1"/>
</dbReference>